<accession>A0A7W9D0T1</accession>
<dbReference type="EMBL" id="JACHBI010000002">
    <property type="protein sequence ID" value="MBB5573096.1"/>
    <property type="molecule type" value="Genomic_DNA"/>
</dbReference>
<proteinExistence type="predicted"/>
<keyword evidence="2" id="KW-1185">Reference proteome</keyword>
<reference evidence="1 2" key="1">
    <citation type="submission" date="2020-08" db="EMBL/GenBank/DDBJ databases">
        <title>Genomic Encyclopedia of Type Strains, Phase IV (KMG-V): Genome sequencing to study the core and pangenomes of soil and plant-associated prokaryotes.</title>
        <authorList>
            <person name="Whitman W."/>
        </authorList>
    </citation>
    <scope>NUCLEOTIDE SEQUENCE [LARGE SCALE GENOMIC DNA]</scope>
    <source>
        <strain evidence="1 2">SEMIA 4064</strain>
    </source>
</reference>
<sequence>MRVRSRGRISPDRERYSALAFGEKPCPVRLFLRSFDHSPEMELSRFFSRYIGKGEKVQSACSFVSSIEPDGISRRSIIPTMGQFNKDTYHDIQA</sequence>
<organism evidence="1 2">
    <name type="scientific">Rhizobium paranaense</name>
    <dbReference type="NCBI Taxonomy" id="1650438"/>
    <lineage>
        <taxon>Bacteria</taxon>
        <taxon>Pseudomonadati</taxon>
        <taxon>Pseudomonadota</taxon>
        <taxon>Alphaproteobacteria</taxon>
        <taxon>Hyphomicrobiales</taxon>
        <taxon>Rhizobiaceae</taxon>
        <taxon>Rhizobium/Agrobacterium group</taxon>
        <taxon>Rhizobium</taxon>
    </lineage>
</organism>
<evidence type="ECO:0000313" key="1">
    <source>
        <dbReference type="EMBL" id="MBB5573096.1"/>
    </source>
</evidence>
<name>A0A7W9D0T1_9HYPH</name>
<gene>
    <name evidence="1" type="ORF">GGD50_001700</name>
</gene>
<protein>
    <submittedName>
        <fullName evidence="1">Uncharacterized protein</fullName>
    </submittedName>
</protein>
<comment type="caution">
    <text evidence="1">The sequence shown here is derived from an EMBL/GenBank/DDBJ whole genome shotgun (WGS) entry which is preliminary data.</text>
</comment>
<dbReference type="Proteomes" id="UP000549882">
    <property type="component" value="Unassembled WGS sequence"/>
</dbReference>
<evidence type="ECO:0000313" key="2">
    <source>
        <dbReference type="Proteomes" id="UP000549882"/>
    </source>
</evidence>
<dbReference type="AlphaFoldDB" id="A0A7W9D0T1"/>